<dbReference type="GeneID" id="42178447"/>
<evidence type="ECO:0000313" key="3">
    <source>
        <dbReference type="Proteomes" id="UP000297053"/>
    </source>
</evidence>
<keyword evidence="1" id="KW-0812">Transmembrane</keyword>
<name>A0A4D6KH79_9EURY</name>
<reference evidence="2 3" key="2">
    <citation type="submission" date="2019-04" db="EMBL/GenBank/DDBJ databases">
        <authorList>
            <person name="Yang S."/>
            <person name="Wei W."/>
        </authorList>
    </citation>
    <scope>NUCLEOTIDE SEQUENCE [LARGE SCALE GENOMIC DNA]</scope>
    <source>
        <strain evidence="3">ZP60</strain>
    </source>
</reference>
<evidence type="ECO:0000313" key="2">
    <source>
        <dbReference type="EMBL" id="QCD65193.1"/>
    </source>
</evidence>
<feature type="transmembrane region" description="Helical" evidence="1">
    <location>
        <begin position="32"/>
        <end position="56"/>
    </location>
</feature>
<protein>
    <submittedName>
        <fullName evidence="2">Uncharacterized protein</fullName>
    </submittedName>
</protein>
<dbReference type="EMBL" id="CP039375">
    <property type="protein sequence ID" value="QCD65193.1"/>
    <property type="molecule type" value="Genomic_DNA"/>
</dbReference>
<keyword evidence="1" id="KW-0472">Membrane</keyword>
<dbReference type="KEGG" id="halz:E5139_05885"/>
<sequence>MTRSLTLGTSVVLLFASLMVSAVLFGDLLPNHWIAFVLLPIIAGLLYYGALTAYYYSNN</sequence>
<gene>
    <name evidence="2" type="ORF">E5139_05885</name>
</gene>
<reference evidence="2 3" key="1">
    <citation type="submission" date="2019-04" db="EMBL/GenBank/DDBJ databases">
        <title>Complete genome sequence of Arthrobacter sp. ZXY-2 associated with effective atrazine degradation and salt adaptation.</title>
        <authorList>
            <person name="Zhao X."/>
        </authorList>
    </citation>
    <scope>NUCLEOTIDE SEQUENCE [LARGE SCALE GENOMIC DNA]</scope>
    <source>
        <strain evidence="3">ZP60</strain>
    </source>
</reference>
<accession>A0A4D6KH79</accession>
<dbReference type="Proteomes" id="UP000297053">
    <property type="component" value="Chromosome"/>
</dbReference>
<proteinExistence type="predicted"/>
<keyword evidence="1" id="KW-1133">Transmembrane helix</keyword>
<dbReference type="AlphaFoldDB" id="A0A4D6KH79"/>
<dbReference type="RefSeq" id="WP_012808077.1">
    <property type="nucleotide sequence ID" value="NZ_CP039375.1"/>
</dbReference>
<organism evidence="2 3">
    <name type="scientific">Halomicrobium mukohataei</name>
    <dbReference type="NCBI Taxonomy" id="57705"/>
    <lineage>
        <taxon>Archaea</taxon>
        <taxon>Methanobacteriati</taxon>
        <taxon>Methanobacteriota</taxon>
        <taxon>Stenosarchaea group</taxon>
        <taxon>Halobacteria</taxon>
        <taxon>Halobacteriales</taxon>
        <taxon>Haloarculaceae</taxon>
        <taxon>Halomicrobium</taxon>
    </lineage>
</organism>
<evidence type="ECO:0000256" key="1">
    <source>
        <dbReference type="SAM" id="Phobius"/>
    </source>
</evidence>